<evidence type="ECO:0000313" key="2">
    <source>
        <dbReference type="EMBL" id="SMD36142.1"/>
    </source>
</evidence>
<dbReference type="STRING" id="692418.SAMN04488029_2742"/>
<name>A0A1W2GI32_REIFA</name>
<reference evidence="2 3" key="1">
    <citation type="submission" date="2017-04" db="EMBL/GenBank/DDBJ databases">
        <authorList>
            <person name="Afonso C.L."/>
            <person name="Miller P.J."/>
            <person name="Scott M.A."/>
            <person name="Spackman E."/>
            <person name="Goraichik I."/>
            <person name="Dimitrov K.M."/>
            <person name="Suarez D.L."/>
            <person name="Swayne D.E."/>
        </authorList>
    </citation>
    <scope>NUCLEOTIDE SEQUENCE [LARGE SCALE GENOMIC DNA]</scope>
    <source>
        <strain evidence="2 3">DSM 26133</strain>
    </source>
</reference>
<organism evidence="2 3">
    <name type="scientific">Reichenbachiella faecimaris</name>
    <dbReference type="NCBI Taxonomy" id="692418"/>
    <lineage>
        <taxon>Bacteria</taxon>
        <taxon>Pseudomonadati</taxon>
        <taxon>Bacteroidota</taxon>
        <taxon>Cytophagia</taxon>
        <taxon>Cytophagales</taxon>
        <taxon>Reichenbachiellaceae</taxon>
        <taxon>Reichenbachiella</taxon>
    </lineage>
</organism>
<dbReference type="AlphaFoldDB" id="A0A1W2GI32"/>
<feature type="domain" description="DinB-like" evidence="1">
    <location>
        <begin position="9"/>
        <end position="143"/>
    </location>
</feature>
<dbReference type="SUPFAM" id="SSF109854">
    <property type="entry name" value="DinB/YfiT-like putative metalloenzymes"/>
    <property type="match status" value="1"/>
</dbReference>
<gene>
    <name evidence="2" type="ORF">SAMN04488029_2742</name>
</gene>
<dbReference type="InterPro" id="IPR034660">
    <property type="entry name" value="DinB/YfiT-like"/>
</dbReference>
<dbReference type="Proteomes" id="UP000192472">
    <property type="component" value="Unassembled WGS sequence"/>
</dbReference>
<proteinExistence type="predicted"/>
<protein>
    <submittedName>
        <fullName evidence="2">DinB superfamily protein</fullName>
    </submittedName>
</protein>
<dbReference type="EMBL" id="FWYF01000003">
    <property type="protein sequence ID" value="SMD36142.1"/>
    <property type="molecule type" value="Genomic_DNA"/>
</dbReference>
<evidence type="ECO:0000313" key="3">
    <source>
        <dbReference type="Proteomes" id="UP000192472"/>
    </source>
</evidence>
<dbReference type="InterPro" id="IPR024775">
    <property type="entry name" value="DinB-like"/>
</dbReference>
<dbReference type="Gene3D" id="1.20.120.450">
    <property type="entry name" value="dinb family like domain"/>
    <property type="match status" value="1"/>
</dbReference>
<accession>A0A1W2GI32</accession>
<sequence length="144" mass="17118">MTEALATQLSQIIETALKDFESISEEQWNTKPAPEKWSKKEILGHLADSAINNIHRFVRIPQGDQTNIWYDQNYWVKASDYEHQDLESIKSLWQSLNLQIVRVWKKTWDADLQKTIPVKDETPTLQFLMEDYIDHLNHHLRQIF</sequence>
<keyword evidence="3" id="KW-1185">Reference proteome</keyword>
<dbReference type="OrthoDB" id="9793216at2"/>
<dbReference type="Pfam" id="PF12867">
    <property type="entry name" value="DinB_2"/>
    <property type="match status" value="1"/>
</dbReference>
<dbReference type="RefSeq" id="WP_084373405.1">
    <property type="nucleotide sequence ID" value="NZ_FWYF01000003.1"/>
</dbReference>
<evidence type="ECO:0000259" key="1">
    <source>
        <dbReference type="Pfam" id="PF12867"/>
    </source>
</evidence>